<accession>A0A448ZNV3</accession>
<dbReference type="AlphaFoldDB" id="A0A448ZNV3"/>
<organism evidence="3 4">
    <name type="scientific">Pseudo-nitzschia multistriata</name>
    <dbReference type="NCBI Taxonomy" id="183589"/>
    <lineage>
        <taxon>Eukaryota</taxon>
        <taxon>Sar</taxon>
        <taxon>Stramenopiles</taxon>
        <taxon>Ochrophyta</taxon>
        <taxon>Bacillariophyta</taxon>
        <taxon>Bacillariophyceae</taxon>
        <taxon>Bacillariophycidae</taxon>
        <taxon>Bacillariales</taxon>
        <taxon>Bacillariaceae</taxon>
        <taxon>Pseudo-nitzschia</taxon>
    </lineage>
</organism>
<keyword evidence="4" id="KW-1185">Reference proteome</keyword>
<evidence type="ECO:0000256" key="2">
    <source>
        <dbReference type="SAM" id="SignalP"/>
    </source>
</evidence>
<keyword evidence="1" id="KW-1133">Transmembrane helix</keyword>
<sequence length="411" mass="46149">MMLLRNLISALIVLGVSVVAEQQGYDDAAQADDAVQAYDDAAQANDDAQQAYYYDNIDYSGAFSAGDDTIQYWTDYAILPKRCIVYNNVDVIVFSVHEQYYKQCQDNPIGTYITPVPNFLQGYLQYYMQIQEDKGYDDYELPEVADYAYCTRVEIQNQELYLQIGCSDESPNSIAVNIYEDNTCTKRSTSIDGYDDANIDVSEIQVSLPFKHCQSCVMWVDKNDDEIDDMFYENRKQNAPLCSTAWNFKQECDRKCRRSGLESKTKDGWNTPDKVLLAILAVFGFGMLIAILQKRQNMSNKDALLEQAAMTAAGLQQVHVIGIFFLIIIVITVFALLQLKNITWALLLIMNTTLFGYLMKLTVDSGVSAGETVIGPDGTIIRHADSDDSSVESVTQTPRNNAGTYMLPTIS</sequence>
<dbReference type="Proteomes" id="UP000291116">
    <property type="component" value="Unassembled WGS sequence"/>
</dbReference>
<feature type="transmembrane region" description="Helical" evidence="1">
    <location>
        <begin position="342"/>
        <end position="359"/>
    </location>
</feature>
<protein>
    <submittedName>
        <fullName evidence="3">Uncharacterized protein</fullName>
    </submittedName>
</protein>
<evidence type="ECO:0000313" key="4">
    <source>
        <dbReference type="Proteomes" id="UP000291116"/>
    </source>
</evidence>
<proteinExistence type="predicted"/>
<keyword evidence="2" id="KW-0732">Signal</keyword>
<feature type="chain" id="PRO_5019246053" evidence="2">
    <location>
        <begin position="23"/>
        <end position="411"/>
    </location>
</feature>
<feature type="signal peptide" evidence="2">
    <location>
        <begin position="1"/>
        <end position="22"/>
    </location>
</feature>
<feature type="transmembrane region" description="Helical" evidence="1">
    <location>
        <begin position="313"/>
        <end position="336"/>
    </location>
</feature>
<evidence type="ECO:0000256" key="1">
    <source>
        <dbReference type="SAM" id="Phobius"/>
    </source>
</evidence>
<evidence type="ECO:0000313" key="3">
    <source>
        <dbReference type="EMBL" id="VEU43715.1"/>
    </source>
</evidence>
<reference evidence="3 4" key="1">
    <citation type="submission" date="2019-01" db="EMBL/GenBank/DDBJ databases">
        <authorList>
            <person name="Ferrante I. M."/>
        </authorList>
    </citation>
    <scope>NUCLEOTIDE SEQUENCE [LARGE SCALE GENOMIC DNA]</scope>
    <source>
        <strain evidence="3 4">B856</strain>
    </source>
</reference>
<keyword evidence="1" id="KW-0472">Membrane</keyword>
<name>A0A448ZNV3_9STRA</name>
<dbReference type="OrthoDB" id="38369at2759"/>
<dbReference type="EMBL" id="CAACVS010000575">
    <property type="protein sequence ID" value="VEU43715.1"/>
    <property type="molecule type" value="Genomic_DNA"/>
</dbReference>
<feature type="transmembrane region" description="Helical" evidence="1">
    <location>
        <begin position="275"/>
        <end position="292"/>
    </location>
</feature>
<keyword evidence="1" id="KW-0812">Transmembrane</keyword>
<gene>
    <name evidence="3" type="ORF">PSNMU_V1.4_AUG-EV-PASAV3_0107640</name>
</gene>